<keyword evidence="2" id="KW-0012">Acyltransferase</keyword>
<evidence type="ECO:0000313" key="4">
    <source>
        <dbReference type="EMBL" id="MCO6409835.1"/>
    </source>
</evidence>
<dbReference type="InterPro" id="IPR000182">
    <property type="entry name" value="GNAT_dom"/>
</dbReference>
<feature type="domain" description="N-acetyltransferase" evidence="3">
    <location>
        <begin position="5"/>
        <end position="153"/>
    </location>
</feature>
<keyword evidence="1" id="KW-0808">Transferase</keyword>
<keyword evidence="5" id="KW-1185">Reference proteome</keyword>
<dbReference type="Proteomes" id="UP001320715">
    <property type="component" value="Unassembled WGS sequence"/>
</dbReference>
<dbReference type="Pfam" id="PF00583">
    <property type="entry name" value="Acetyltransf_1"/>
    <property type="match status" value="1"/>
</dbReference>
<dbReference type="Gene3D" id="3.40.630.30">
    <property type="match status" value="1"/>
</dbReference>
<evidence type="ECO:0000256" key="1">
    <source>
        <dbReference type="ARBA" id="ARBA00022679"/>
    </source>
</evidence>
<evidence type="ECO:0000313" key="5">
    <source>
        <dbReference type="Proteomes" id="UP001320715"/>
    </source>
</evidence>
<dbReference type="PROSITE" id="PS51186">
    <property type="entry name" value="GNAT"/>
    <property type="match status" value="1"/>
</dbReference>
<sequence>MPLKITIRPIRHQDHEEWKALWKDYNAFYGREGASALPEDVIQATWNRLMSEAGPVHGLVAESERRLVGFAHIIFHPNTIHIEDTCYLQDLFTETECRGRGVARQLVGAVYEICQSRGVSSVYWHTHASNTAARLLYDKLATNTGFLVYRAKA</sequence>
<proteinExistence type="predicted"/>
<dbReference type="InterPro" id="IPR050832">
    <property type="entry name" value="Bact_Acetyltransf"/>
</dbReference>
<dbReference type="RefSeq" id="WP_252916625.1">
    <property type="nucleotide sequence ID" value="NZ_JAAAML010000003.1"/>
</dbReference>
<dbReference type="SUPFAM" id="SSF55729">
    <property type="entry name" value="Acyl-CoA N-acyltransferases (Nat)"/>
    <property type="match status" value="1"/>
</dbReference>
<protein>
    <submittedName>
        <fullName evidence="4">GNAT family N-acetyltransferase</fullName>
    </submittedName>
</protein>
<dbReference type="CDD" id="cd04301">
    <property type="entry name" value="NAT_SF"/>
    <property type="match status" value="1"/>
</dbReference>
<evidence type="ECO:0000259" key="3">
    <source>
        <dbReference type="PROSITE" id="PS51186"/>
    </source>
</evidence>
<dbReference type="EMBL" id="JAAAML010000003">
    <property type="protein sequence ID" value="MCO6409835.1"/>
    <property type="molecule type" value="Genomic_DNA"/>
</dbReference>
<accession>A0ABT1CWB8</accession>
<name>A0ABT1CWB8_9HYPH</name>
<evidence type="ECO:0000256" key="2">
    <source>
        <dbReference type="ARBA" id="ARBA00023315"/>
    </source>
</evidence>
<gene>
    <name evidence="4" type="ORF">GTW23_16755</name>
</gene>
<reference evidence="4 5" key="1">
    <citation type="submission" date="2020-01" db="EMBL/GenBank/DDBJ databases">
        <title>Genomes of bacteria type strains.</title>
        <authorList>
            <person name="Chen J."/>
            <person name="Zhu S."/>
            <person name="Yang J."/>
        </authorList>
    </citation>
    <scope>NUCLEOTIDE SEQUENCE [LARGE SCALE GENOMIC DNA]</scope>
    <source>
        <strain evidence="4 5">DSM 16655</strain>
    </source>
</reference>
<dbReference type="InterPro" id="IPR016181">
    <property type="entry name" value="Acyl_CoA_acyltransferase"/>
</dbReference>
<comment type="caution">
    <text evidence="4">The sequence shown here is derived from an EMBL/GenBank/DDBJ whole genome shotgun (WGS) entry which is preliminary data.</text>
</comment>
<dbReference type="PANTHER" id="PTHR43877">
    <property type="entry name" value="AMINOALKYLPHOSPHONATE N-ACETYLTRANSFERASE-RELATED-RELATED"/>
    <property type="match status" value="1"/>
</dbReference>
<organism evidence="4 5">
    <name type="scientific">Hoeflea alexandrii</name>
    <dbReference type="NCBI Taxonomy" id="288436"/>
    <lineage>
        <taxon>Bacteria</taxon>
        <taxon>Pseudomonadati</taxon>
        <taxon>Pseudomonadota</taxon>
        <taxon>Alphaproteobacteria</taxon>
        <taxon>Hyphomicrobiales</taxon>
        <taxon>Rhizobiaceae</taxon>
        <taxon>Hoeflea</taxon>
    </lineage>
</organism>